<dbReference type="RefSeq" id="WP_146306682.1">
    <property type="nucleotide sequence ID" value="NZ_VOHS01000022.1"/>
</dbReference>
<dbReference type="EMBL" id="VOHS01000022">
    <property type="protein sequence ID" value="TWV98851.1"/>
    <property type="molecule type" value="Genomic_DNA"/>
</dbReference>
<accession>A0A5C6LPQ6</accession>
<gene>
    <name evidence="2" type="ORF">FEF09_19620</name>
</gene>
<reference evidence="2 3" key="1">
    <citation type="submission" date="2019-08" db="EMBL/GenBank/DDBJ databases">
        <title>Whole genome sequencing of chitin degrading bacteria Chitinophaga pinensis YS16.</title>
        <authorList>
            <person name="Singh R.P."/>
            <person name="Manchanda G."/>
            <person name="Maurya I.K."/>
            <person name="Joshi N.K."/>
            <person name="Srivastava A.K."/>
        </authorList>
    </citation>
    <scope>NUCLEOTIDE SEQUENCE [LARGE SCALE GENOMIC DNA]</scope>
    <source>
        <strain evidence="2 3">YS-16</strain>
    </source>
</reference>
<sequence length="274" mass="31391">MRNYFNLPATACCSLLLILSACNSHIYVPNTVNEPLLKEKHEFKGSVSPTNFQAAFAVSNNIAIMANGQYVYDYNINIEDSDGEDLFVDDNTRGGVLEGAVGFFKPLDLKKRMVFDVYAGYGNGSFKTLERGYDNTPDAIRNDYLLRSHFNKFFIQPGIGFSHPIIEAAFTSRFSILKFYSLYAGPKAFESEPDRRINYMSIGTKTLPFYEPAFTFRVGYKYVKFQMQLMFSLLLNDDTYGGYEFNEYFQPVAFGMGASINIAHWYDDFRKKRR</sequence>
<evidence type="ECO:0000313" key="3">
    <source>
        <dbReference type="Proteomes" id="UP000318815"/>
    </source>
</evidence>
<feature type="chain" id="PRO_5022932267" evidence="1">
    <location>
        <begin position="27"/>
        <end position="274"/>
    </location>
</feature>
<dbReference type="Proteomes" id="UP000318815">
    <property type="component" value="Unassembled WGS sequence"/>
</dbReference>
<evidence type="ECO:0000313" key="2">
    <source>
        <dbReference type="EMBL" id="TWV98851.1"/>
    </source>
</evidence>
<evidence type="ECO:0000256" key="1">
    <source>
        <dbReference type="SAM" id="SignalP"/>
    </source>
</evidence>
<comment type="caution">
    <text evidence="2">The sequence shown here is derived from an EMBL/GenBank/DDBJ whole genome shotgun (WGS) entry which is preliminary data.</text>
</comment>
<proteinExistence type="predicted"/>
<dbReference type="PROSITE" id="PS51257">
    <property type="entry name" value="PROKAR_LIPOPROTEIN"/>
    <property type="match status" value="1"/>
</dbReference>
<organism evidence="2 3">
    <name type="scientific">Chitinophaga pinensis</name>
    <dbReference type="NCBI Taxonomy" id="79329"/>
    <lineage>
        <taxon>Bacteria</taxon>
        <taxon>Pseudomonadati</taxon>
        <taxon>Bacteroidota</taxon>
        <taxon>Chitinophagia</taxon>
        <taxon>Chitinophagales</taxon>
        <taxon>Chitinophagaceae</taxon>
        <taxon>Chitinophaga</taxon>
    </lineage>
</organism>
<protein>
    <submittedName>
        <fullName evidence="2">Uncharacterized protein</fullName>
    </submittedName>
</protein>
<name>A0A5C6LPQ6_9BACT</name>
<feature type="signal peptide" evidence="1">
    <location>
        <begin position="1"/>
        <end position="26"/>
    </location>
</feature>
<dbReference type="OrthoDB" id="646451at2"/>
<dbReference type="AlphaFoldDB" id="A0A5C6LPQ6"/>
<keyword evidence="3" id="KW-1185">Reference proteome</keyword>
<keyword evidence="1" id="KW-0732">Signal</keyword>